<dbReference type="InterPro" id="IPR021203">
    <property type="entry name" value="Muellerian-inhibiting_factor"/>
</dbReference>
<feature type="domain" description="TGF-beta family profile" evidence="6">
    <location>
        <begin position="227"/>
        <end position="334"/>
    </location>
</feature>
<dbReference type="GO" id="GO:0005576">
    <property type="term" value="C:extracellular region"/>
    <property type="evidence" value="ECO:0007669"/>
    <property type="project" value="UniProtKB-SubCell"/>
</dbReference>
<evidence type="ECO:0000313" key="7">
    <source>
        <dbReference type="EMBL" id="KAK7889665.1"/>
    </source>
</evidence>
<organism evidence="7 8">
    <name type="scientific">Mugilogobius chulae</name>
    <name type="common">yellowstripe goby</name>
    <dbReference type="NCBI Taxonomy" id="88201"/>
    <lineage>
        <taxon>Eukaryota</taxon>
        <taxon>Metazoa</taxon>
        <taxon>Chordata</taxon>
        <taxon>Craniata</taxon>
        <taxon>Vertebrata</taxon>
        <taxon>Euteleostomi</taxon>
        <taxon>Actinopterygii</taxon>
        <taxon>Neopterygii</taxon>
        <taxon>Teleostei</taxon>
        <taxon>Neoteleostei</taxon>
        <taxon>Acanthomorphata</taxon>
        <taxon>Gobiaria</taxon>
        <taxon>Gobiiformes</taxon>
        <taxon>Gobioidei</taxon>
        <taxon>Gobiidae</taxon>
        <taxon>Gobionellinae</taxon>
        <taxon>Mugilogobius</taxon>
    </lineage>
</organism>
<keyword evidence="5" id="KW-0339">Growth factor</keyword>
<dbReference type="GO" id="GO:0008083">
    <property type="term" value="F:growth factor activity"/>
    <property type="evidence" value="ECO:0007669"/>
    <property type="project" value="UniProtKB-KW"/>
</dbReference>
<dbReference type="PANTHER" id="PTHR15009:SF4">
    <property type="entry name" value="MUELLERIAN-INHIBITING FACTOR"/>
    <property type="match status" value="1"/>
</dbReference>
<evidence type="ECO:0000313" key="8">
    <source>
        <dbReference type="Proteomes" id="UP001460270"/>
    </source>
</evidence>
<dbReference type="Pfam" id="PF00019">
    <property type="entry name" value="TGF_beta"/>
    <property type="match status" value="1"/>
</dbReference>
<comment type="caution">
    <text evidence="7">The sequence shown here is derived from an EMBL/GenBank/DDBJ whole genome shotgun (WGS) entry which is preliminary data.</text>
</comment>
<dbReference type="PANTHER" id="PTHR15009">
    <property type="entry name" value="MUELLERIAN-INHIBITING FACTOR"/>
    <property type="match status" value="1"/>
</dbReference>
<dbReference type="AlphaFoldDB" id="A0AAW0N6R6"/>
<dbReference type="InterPro" id="IPR006799">
    <property type="entry name" value="AMH_N"/>
</dbReference>
<evidence type="ECO:0000256" key="2">
    <source>
        <dbReference type="ARBA" id="ARBA00022525"/>
    </source>
</evidence>
<evidence type="ECO:0000256" key="3">
    <source>
        <dbReference type="ARBA" id="ARBA00022729"/>
    </source>
</evidence>
<dbReference type="Gene3D" id="2.10.90.10">
    <property type="entry name" value="Cystine-knot cytokines"/>
    <property type="match status" value="1"/>
</dbReference>
<evidence type="ECO:0000256" key="4">
    <source>
        <dbReference type="ARBA" id="ARBA00022782"/>
    </source>
</evidence>
<keyword evidence="4" id="KW-0221">Differentiation</keyword>
<proteinExistence type="inferred from homology"/>
<dbReference type="GO" id="GO:0030154">
    <property type="term" value="P:cell differentiation"/>
    <property type="evidence" value="ECO:0007669"/>
    <property type="project" value="UniProtKB-KW"/>
</dbReference>
<keyword evidence="3" id="KW-0732">Signal</keyword>
<accession>A0AAW0N6R6</accession>
<dbReference type="PROSITE" id="PS51362">
    <property type="entry name" value="TGF_BETA_2"/>
    <property type="match status" value="1"/>
</dbReference>
<dbReference type="InterPro" id="IPR001839">
    <property type="entry name" value="TGF-b_C"/>
</dbReference>
<name>A0AAW0N6R6_9GOBI</name>
<evidence type="ECO:0000256" key="5">
    <source>
        <dbReference type="RuleBase" id="RU000354"/>
    </source>
</evidence>
<comment type="similarity">
    <text evidence="5">Belongs to the TGF-beta family.</text>
</comment>
<dbReference type="Proteomes" id="UP001460270">
    <property type="component" value="Unassembled WGS sequence"/>
</dbReference>
<dbReference type="InterPro" id="IPR029034">
    <property type="entry name" value="Cystine-knot_cytokine"/>
</dbReference>
<evidence type="ECO:0000256" key="1">
    <source>
        <dbReference type="ARBA" id="ARBA00004613"/>
    </source>
</evidence>
<dbReference type="GO" id="GO:0008406">
    <property type="term" value="P:gonad development"/>
    <property type="evidence" value="ECO:0007669"/>
    <property type="project" value="InterPro"/>
</dbReference>
<keyword evidence="2" id="KW-0964">Secreted</keyword>
<dbReference type="Pfam" id="PF04709">
    <property type="entry name" value="AMH_N"/>
    <property type="match status" value="1"/>
</dbReference>
<evidence type="ECO:0000259" key="6">
    <source>
        <dbReference type="PROSITE" id="PS51362"/>
    </source>
</evidence>
<sequence length="334" mass="37274">MLFIPVLYFQSPCTSEESEYILLTGKDGHFSQTWTIIIESASSDTKQDTSDIFVLLLYSAKMGSDIRPPNNNNVPHNSFLCELRHFLVQSSPHDYSAPFLNLELLQSLPSEPIGLSSSESLLADLINSSAPMILSFTQGSMLHAHHEELALSPALLEELRQRLEQTLDDVVDVMKAKEDDRAQGRLERLKQLSGFPFTNRVEGKLQYRAFLLFKTLQMARRAFSPPRGQRSTRARSSTYSVCELRSLTVSLERHVVGPSTATINNCQGSCAYPMNRANNHAVLLNAHIESGNTNERAPCCVPVAYGTLEVVHLEETGTKLKTEPDMVAKDCECR</sequence>
<dbReference type="EMBL" id="JBBPFD010000018">
    <property type="protein sequence ID" value="KAK7889665.1"/>
    <property type="molecule type" value="Genomic_DNA"/>
</dbReference>
<comment type="subcellular location">
    <subcellularLocation>
        <location evidence="1">Secreted</location>
    </subcellularLocation>
</comment>
<gene>
    <name evidence="7" type="ORF">WMY93_025225</name>
</gene>
<keyword evidence="8" id="KW-1185">Reference proteome</keyword>
<dbReference type="SUPFAM" id="SSF57501">
    <property type="entry name" value="Cystine-knot cytokines"/>
    <property type="match status" value="1"/>
</dbReference>
<dbReference type="SMART" id="SM00204">
    <property type="entry name" value="TGFB"/>
    <property type="match status" value="1"/>
</dbReference>
<reference evidence="8" key="1">
    <citation type="submission" date="2024-04" db="EMBL/GenBank/DDBJ databases">
        <title>Salinicola lusitanus LLJ914,a marine bacterium isolated from the Okinawa Trough.</title>
        <authorList>
            <person name="Li J."/>
        </authorList>
    </citation>
    <scope>NUCLEOTIDE SEQUENCE [LARGE SCALE GENOMIC DNA]</scope>
</reference>
<protein>
    <recommendedName>
        <fullName evidence="6">TGF-beta family profile domain-containing protein</fullName>
    </recommendedName>
</protein>